<proteinExistence type="predicted"/>
<dbReference type="Proteomes" id="UP000070700">
    <property type="component" value="Unassembled WGS sequence"/>
</dbReference>
<accession>A0A194WSA7</accession>
<evidence type="ECO:0000256" key="1">
    <source>
        <dbReference type="ARBA" id="ARBA00022723"/>
    </source>
</evidence>
<dbReference type="AlphaFoldDB" id="A0A194WSA7"/>
<dbReference type="InParanoid" id="A0A194WSA7"/>
<gene>
    <name evidence="3" type="ORF">LY89DRAFT_759760</name>
</gene>
<reference evidence="3 4" key="1">
    <citation type="submission" date="2015-10" db="EMBL/GenBank/DDBJ databases">
        <title>Full genome of DAOMC 229536 Phialocephala scopiformis, a fungal endophyte of spruce producing the potent anti-insectan compound rugulosin.</title>
        <authorList>
            <consortium name="DOE Joint Genome Institute"/>
            <person name="Walker A.K."/>
            <person name="Frasz S.L."/>
            <person name="Seifert K.A."/>
            <person name="Miller J.D."/>
            <person name="Mondo S.J."/>
            <person name="Labutti K."/>
            <person name="Lipzen A."/>
            <person name="Dockter R."/>
            <person name="Kennedy M."/>
            <person name="Grigoriev I.V."/>
            <person name="Spatafora J.W."/>
        </authorList>
    </citation>
    <scope>NUCLEOTIDE SEQUENCE [LARGE SCALE GENOMIC DNA]</scope>
    <source>
        <strain evidence="3 4">CBS 120377</strain>
    </source>
</reference>
<dbReference type="OrthoDB" id="4694525at2759"/>
<dbReference type="EMBL" id="KQ947428">
    <property type="protein sequence ID" value="KUJ10851.1"/>
    <property type="molecule type" value="Genomic_DNA"/>
</dbReference>
<dbReference type="RefSeq" id="XP_018065206.1">
    <property type="nucleotide sequence ID" value="XM_018221475.1"/>
</dbReference>
<name>A0A194WSA7_MOLSC</name>
<organism evidence="3 4">
    <name type="scientific">Mollisia scopiformis</name>
    <name type="common">Conifer needle endophyte fungus</name>
    <name type="synonym">Phialocephala scopiformis</name>
    <dbReference type="NCBI Taxonomy" id="149040"/>
    <lineage>
        <taxon>Eukaryota</taxon>
        <taxon>Fungi</taxon>
        <taxon>Dikarya</taxon>
        <taxon>Ascomycota</taxon>
        <taxon>Pezizomycotina</taxon>
        <taxon>Leotiomycetes</taxon>
        <taxon>Helotiales</taxon>
        <taxon>Mollisiaceae</taxon>
        <taxon>Mollisia</taxon>
    </lineage>
</organism>
<protein>
    <submittedName>
        <fullName evidence="3">Dipeptidyl peptidase III</fullName>
    </submittedName>
</protein>
<dbReference type="GeneID" id="28831201"/>
<evidence type="ECO:0000313" key="4">
    <source>
        <dbReference type="Proteomes" id="UP000070700"/>
    </source>
</evidence>
<keyword evidence="4" id="KW-1185">Reference proteome</keyword>
<keyword evidence="1" id="KW-0479">Metal-binding</keyword>
<dbReference type="Gene3D" id="3.30.540.30">
    <property type="match status" value="3"/>
</dbReference>
<dbReference type="InterPro" id="IPR039461">
    <property type="entry name" value="Peptidase_M49"/>
</dbReference>
<evidence type="ECO:0000313" key="3">
    <source>
        <dbReference type="EMBL" id="KUJ10851.1"/>
    </source>
</evidence>
<dbReference type="KEGG" id="psco:LY89DRAFT_759760"/>
<evidence type="ECO:0000256" key="2">
    <source>
        <dbReference type="ARBA" id="ARBA00022801"/>
    </source>
</evidence>
<dbReference type="PANTHER" id="PTHR23422">
    <property type="entry name" value="DIPEPTIDYL PEPTIDASE III-RELATED"/>
    <property type="match status" value="1"/>
</dbReference>
<dbReference type="STRING" id="149040.A0A194WSA7"/>
<dbReference type="Pfam" id="PF03571">
    <property type="entry name" value="Peptidase_M49"/>
    <property type="match status" value="2"/>
</dbReference>
<dbReference type="GO" id="GO:0046872">
    <property type="term" value="F:metal ion binding"/>
    <property type="evidence" value="ECO:0007669"/>
    <property type="project" value="UniProtKB-KW"/>
</dbReference>
<dbReference type="GO" id="GO:0005737">
    <property type="term" value="C:cytoplasm"/>
    <property type="evidence" value="ECO:0007669"/>
    <property type="project" value="TreeGrafter"/>
</dbReference>
<dbReference type="GO" id="GO:0008239">
    <property type="term" value="F:dipeptidyl-peptidase activity"/>
    <property type="evidence" value="ECO:0007669"/>
    <property type="project" value="TreeGrafter"/>
</dbReference>
<dbReference type="PANTHER" id="PTHR23422:SF11">
    <property type="entry name" value="DIPEPTIDYL PEPTIDASE 3"/>
    <property type="match status" value="1"/>
</dbReference>
<sequence length="630" mass="71303">MSEETQYATAEPLIRRLEIKKVFEQLTPDEKLYAHYSSRAAWAATRIILRQVSPEAEQIYKFILELHKACNGKWESLLDRIDLKQLLGFAAIFLANIGNYGYGDQKFVPRISRDFAYSIASAASENATSLLDHCIGYKLSQEPHMIGYTSATSQNQYFTGDTPFTQADANALGHIMDQNRIGKENTRVQRIIATQDGEATLAINILQASVARDDQPRDLDNMIDGQRLEPYKDSQRLWVKDKSPVVETIFGFVEPYRDPAGTRAEFEGIVTIVDKQNTKALRTLVEKSLDFTSKLPWVEIGGSHGEAITSLGPFENASFESPDFTSVHALTYCSTIIFLGINLPNFEHIRENDGFKNLILANREIPADPDRHDASSETPFIDSAEVRTFISHHHYAWNLQITIHELLGHGTGRMITEDFNGKPNFNITSPPISPLTQKPIKTWYKKGETWTSVFGKLATTIEECRAEALGVIYNQYLHFGVLGVESLKSYDPQSQSWGQPHERGHFAMIRVLMAQEGFMKIDIDESLGRLIVRIDRTKILSHGKKALGELIMRLHVYRCTADINAARAYYEGLTHVDDYWLTVRDIVKATPAKTLIFLQANTFIKNGKVLIKEYEPTVEGVIQSWADREY</sequence>
<keyword evidence="2" id="KW-0378">Hydrolase</keyword>